<sequence length="294" mass="31753">MRPNTSHSRTQRTQNHLANLKTATADLFSQEFALSTGHATAFLSGCLFAPSLLTFWFVNGLLDFSTALALGTVVSPAGLQLRLVAYLLLVPTFLALRATIHLTHPAHREQVLSGSCPRNEFLSLDWFSVGILATGLPLSFQEFGPWIGMNAVLLVGLLIVPRIATPRAANGGKLVVIIVGPLLFLYAKYGELFTWMPAPATTLGPIATSTFSDSTTQMFLQATNSLLIGPILVALFAVVMNYVLTHPEIKDIPLIRYSLPKRDPNRVVATSAILGTVFYLLVVAAATGSLRLLP</sequence>
<keyword evidence="1" id="KW-0812">Transmembrane</keyword>
<keyword evidence="3" id="KW-1185">Reference proteome</keyword>
<keyword evidence="1" id="KW-1133">Transmembrane helix</keyword>
<feature type="transmembrane region" description="Helical" evidence="1">
    <location>
        <begin position="146"/>
        <end position="164"/>
    </location>
</feature>
<feature type="transmembrane region" description="Helical" evidence="1">
    <location>
        <begin position="39"/>
        <end position="59"/>
    </location>
</feature>
<feature type="transmembrane region" description="Helical" evidence="1">
    <location>
        <begin position="171"/>
        <end position="189"/>
    </location>
</feature>
<evidence type="ECO:0000313" key="2">
    <source>
        <dbReference type="EMBL" id="UVE52017.1"/>
    </source>
</evidence>
<feature type="transmembrane region" description="Helical" evidence="1">
    <location>
        <begin position="226"/>
        <end position="244"/>
    </location>
</feature>
<protein>
    <submittedName>
        <fullName evidence="2">Uncharacterized protein</fullName>
    </submittedName>
</protein>
<dbReference type="EMBL" id="CP078064">
    <property type="protein sequence ID" value="UVE52017.1"/>
    <property type="molecule type" value="Genomic_DNA"/>
</dbReference>
<evidence type="ECO:0000256" key="1">
    <source>
        <dbReference type="SAM" id="Phobius"/>
    </source>
</evidence>
<feature type="transmembrane region" description="Helical" evidence="1">
    <location>
        <begin position="121"/>
        <end position="140"/>
    </location>
</feature>
<name>A0ABY5RI38_HALLR</name>
<keyword evidence="2" id="KW-0614">Plasmid</keyword>
<organism evidence="2 3">
    <name type="scientific">Haloferax larsenii</name>
    <dbReference type="NCBI Taxonomy" id="302484"/>
    <lineage>
        <taxon>Archaea</taxon>
        <taxon>Methanobacteriati</taxon>
        <taxon>Methanobacteriota</taxon>
        <taxon>Stenosarchaea group</taxon>
        <taxon>Halobacteria</taxon>
        <taxon>Halobacteriales</taxon>
        <taxon>Haloferacaceae</taxon>
        <taxon>Haloferax</taxon>
    </lineage>
</organism>
<dbReference type="Proteomes" id="UP001058330">
    <property type="component" value="Plasmid pHl5678-1"/>
</dbReference>
<reference evidence="2" key="1">
    <citation type="submission" date="2021-07" db="EMBL/GenBank/DDBJ databases">
        <title>Studies on halocins as antimicrobial molecules from haloarchaea.</title>
        <authorList>
            <person name="Kumar S."/>
            <person name="Khare S.K."/>
        </authorList>
    </citation>
    <scope>NUCLEOTIDE SEQUENCE</scope>
    <source>
        <strain evidence="2">NCIM 5678</strain>
        <plasmid evidence="2">pHl5678-1</plasmid>
    </source>
</reference>
<evidence type="ECO:0000313" key="3">
    <source>
        <dbReference type="Proteomes" id="UP001058330"/>
    </source>
</evidence>
<accession>A0ABY5RI38</accession>
<feature type="transmembrane region" description="Helical" evidence="1">
    <location>
        <begin position="265"/>
        <end position="286"/>
    </location>
</feature>
<keyword evidence="1" id="KW-0472">Membrane</keyword>
<geneLocation type="plasmid" evidence="2 3">
    <name>pHl5678-1</name>
</geneLocation>
<proteinExistence type="predicted"/>
<feature type="transmembrane region" description="Helical" evidence="1">
    <location>
        <begin position="79"/>
        <end position="100"/>
    </location>
</feature>
<gene>
    <name evidence="2" type="ORF">KU306_16990</name>
</gene>